<dbReference type="EMBL" id="JAKIKU010000002">
    <property type="protein sequence ID" value="MCL1044664.1"/>
    <property type="molecule type" value="Genomic_DNA"/>
</dbReference>
<sequence>MKISKIDNSKKAVEAMNKEQFAIDVLTGLSASPKALQAKYFYDDTGSKIFQKITQHPDYYPTKTEYEILDYAKHQLADLINESEIDIIELGAGDGHKTQLIINGFTDNNCKVNYYPIDISEKAMLMLKETISPHPFVECHGIVAEYFEGLRQVRETSKNRQLVLFLGSNIGNFDRVQNQGFLRRLWMNMDNNDYLIVGFDLKKDVDVLTKAYNDSSGLTSDFNLNLLTRINNELGGDFDISKFQHFGVYSPLLGAMESYVIATEPQSVYIAELKRHFHFEAFEPIHLEFSFKFLKSDIDFISQKTGFEVIRHFSDNKEYFIDSLWQVQK</sequence>
<feature type="domain" description="Histidine-specific methyltransferase SAM-dependent" evidence="3">
    <location>
        <begin position="23"/>
        <end position="326"/>
    </location>
</feature>
<dbReference type="InterPro" id="IPR019257">
    <property type="entry name" value="MeTrfase_dom"/>
</dbReference>
<keyword evidence="5" id="KW-1185">Reference proteome</keyword>
<gene>
    <name evidence="4" type="ORF">L2737_04860</name>
</gene>
<dbReference type="Proteomes" id="UP001202134">
    <property type="component" value="Unassembled WGS sequence"/>
</dbReference>
<evidence type="ECO:0000313" key="5">
    <source>
        <dbReference type="Proteomes" id="UP001202134"/>
    </source>
</evidence>
<accession>A0ABT0KLS6</accession>
<dbReference type="RefSeq" id="WP_248954958.1">
    <property type="nucleotide sequence ID" value="NZ_JAKIKU010000002.1"/>
</dbReference>
<dbReference type="Pfam" id="PF10017">
    <property type="entry name" value="Methyltransf_33"/>
    <property type="match status" value="1"/>
</dbReference>
<evidence type="ECO:0000313" key="4">
    <source>
        <dbReference type="EMBL" id="MCL1044664.1"/>
    </source>
</evidence>
<dbReference type="PIRSF" id="PIRSF018005">
    <property type="entry name" value="UCP018005"/>
    <property type="match status" value="1"/>
</dbReference>
<evidence type="ECO:0000259" key="3">
    <source>
        <dbReference type="Pfam" id="PF10017"/>
    </source>
</evidence>
<proteinExistence type="predicted"/>
<dbReference type="InterPro" id="IPR051128">
    <property type="entry name" value="EgtD_Methyltrsf_superfamily"/>
</dbReference>
<keyword evidence="2" id="KW-0808">Transferase</keyword>
<keyword evidence="1" id="KW-0489">Methyltransferase</keyword>
<evidence type="ECO:0000256" key="2">
    <source>
        <dbReference type="ARBA" id="ARBA00022679"/>
    </source>
</evidence>
<dbReference type="PANTHER" id="PTHR43397">
    <property type="entry name" value="ERGOTHIONEINE BIOSYNTHESIS PROTEIN 1"/>
    <property type="match status" value="1"/>
</dbReference>
<comment type="caution">
    <text evidence="4">The sequence shown here is derived from an EMBL/GenBank/DDBJ whole genome shotgun (WGS) entry which is preliminary data.</text>
</comment>
<dbReference type="SUPFAM" id="SSF53335">
    <property type="entry name" value="S-adenosyl-L-methionine-dependent methyltransferases"/>
    <property type="match status" value="1"/>
</dbReference>
<protein>
    <submittedName>
        <fullName evidence="4">L-histidine N(Alpha)-methyltransferase</fullName>
    </submittedName>
</protein>
<dbReference type="InterPro" id="IPR029063">
    <property type="entry name" value="SAM-dependent_MTases_sf"/>
</dbReference>
<name>A0ABT0KLS6_9GAMM</name>
<reference evidence="4 5" key="1">
    <citation type="submission" date="2022-01" db="EMBL/GenBank/DDBJ databases">
        <title>Whole genome-based taxonomy of the Shewanellaceae.</title>
        <authorList>
            <person name="Martin-Rodriguez A.J."/>
        </authorList>
    </citation>
    <scope>NUCLEOTIDE SEQUENCE [LARGE SCALE GENOMIC DNA]</scope>
    <source>
        <strain evidence="4 5">DSM 24955</strain>
    </source>
</reference>
<dbReference type="Gene3D" id="3.40.50.150">
    <property type="entry name" value="Vaccinia Virus protein VP39"/>
    <property type="match status" value="1"/>
</dbReference>
<evidence type="ECO:0000256" key="1">
    <source>
        <dbReference type="ARBA" id="ARBA00022603"/>
    </source>
</evidence>
<dbReference type="InterPro" id="IPR017804">
    <property type="entry name" value="MeTrfase_EgtD-like"/>
</dbReference>
<dbReference type="PANTHER" id="PTHR43397:SF1">
    <property type="entry name" value="ERGOTHIONEINE BIOSYNTHESIS PROTEIN 1"/>
    <property type="match status" value="1"/>
</dbReference>
<organism evidence="4 5">
    <name type="scientific">Shewanella electrodiphila</name>
    <dbReference type="NCBI Taxonomy" id="934143"/>
    <lineage>
        <taxon>Bacteria</taxon>
        <taxon>Pseudomonadati</taxon>
        <taxon>Pseudomonadota</taxon>
        <taxon>Gammaproteobacteria</taxon>
        <taxon>Alteromonadales</taxon>
        <taxon>Shewanellaceae</taxon>
        <taxon>Shewanella</taxon>
    </lineage>
</organism>